<dbReference type="Pfam" id="PF00027">
    <property type="entry name" value="cNMP_binding"/>
    <property type="match status" value="1"/>
</dbReference>
<feature type="domain" description="Cyclic nucleotide-binding" evidence="1">
    <location>
        <begin position="97"/>
        <end position="222"/>
    </location>
</feature>
<organism evidence="2 3">
    <name type="scientific">Callosobruchus maculatus</name>
    <name type="common">Southern cowpea weevil</name>
    <name type="synonym">Pulse bruchid</name>
    <dbReference type="NCBI Taxonomy" id="64391"/>
    <lineage>
        <taxon>Eukaryota</taxon>
        <taxon>Metazoa</taxon>
        <taxon>Ecdysozoa</taxon>
        <taxon>Arthropoda</taxon>
        <taxon>Hexapoda</taxon>
        <taxon>Insecta</taxon>
        <taxon>Pterygota</taxon>
        <taxon>Neoptera</taxon>
        <taxon>Endopterygota</taxon>
        <taxon>Coleoptera</taxon>
        <taxon>Polyphaga</taxon>
        <taxon>Cucujiformia</taxon>
        <taxon>Chrysomeloidea</taxon>
        <taxon>Chrysomelidae</taxon>
        <taxon>Bruchinae</taxon>
        <taxon>Bruchini</taxon>
        <taxon>Callosobruchus</taxon>
    </lineage>
</organism>
<dbReference type="InterPro" id="IPR000595">
    <property type="entry name" value="cNMP-bd_dom"/>
</dbReference>
<dbReference type="SMART" id="SM00100">
    <property type="entry name" value="cNMP"/>
    <property type="match status" value="1"/>
</dbReference>
<keyword evidence="3" id="KW-1185">Reference proteome</keyword>
<protein>
    <recommendedName>
        <fullName evidence="1">Cyclic nucleotide-binding domain-containing protein</fullName>
    </recommendedName>
</protein>
<dbReference type="EMBL" id="CAACVG010015765">
    <property type="protein sequence ID" value="VEN64777.1"/>
    <property type="molecule type" value="Genomic_DNA"/>
</dbReference>
<accession>A0A653DXB4</accession>
<dbReference type="AlphaFoldDB" id="A0A653DXB4"/>
<dbReference type="PANTHER" id="PTHR23011:SF41">
    <property type="entry name" value="CYCLIC NUCLEOTIDE-BINDING DOMAIN-CONTAINING PROTEIN"/>
    <property type="match status" value="1"/>
</dbReference>
<dbReference type="CDD" id="cd00038">
    <property type="entry name" value="CAP_ED"/>
    <property type="match status" value="1"/>
</dbReference>
<dbReference type="InterPro" id="IPR018490">
    <property type="entry name" value="cNMP-bd_dom_sf"/>
</dbReference>
<evidence type="ECO:0000259" key="1">
    <source>
        <dbReference type="PROSITE" id="PS50042"/>
    </source>
</evidence>
<dbReference type="OrthoDB" id="166212at2759"/>
<dbReference type="Gene3D" id="2.60.120.10">
    <property type="entry name" value="Jelly Rolls"/>
    <property type="match status" value="2"/>
</dbReference>
<name>A0A653DXB4_CALMS</name>
<evidence type="ECO:0000313" key="3">
    <source>
        <dbReference type="Proteomes" id="UP000410492"/>
    </source>
</evidence>
<reference evidence="2 3" key="1">
    <citation type="submission" date="2019-01" db="EMBL/GenBank/DDBJ databases">
        <authorList>
            <person name="Sayadi A."/>
        </authorList>
    </citation>
    <scope>NUCLEOTIDE SEQUENCE [LARGE SCALE GENOMIC DNA]</scope>
</reference>
<dbReference type="PROSITE" id="PS50042">
    <property type="entry name" value="CNMP_BINDING_3"/>
    <property type="match status" value="1"/>
</dbReference>
<proteinExistence type="predicted"/>
<dbReference type="PANTHER" id="PTHR23011">
    <property type="entry name" value="CYCLIC NUCLEOTIDE-BINDING DOMAIN CONTAINING PROTEIN"/>
    <property type="match status" value="1"/>
</dbReference>
<evidence type="ECO:0000313" key="2">
    <source>
        <dbReference type="EMBL" id="VEN64777.1"/>
    </source>
</evidence>
<gene>
    <name evidence="2" type="ORF">CALMAC_LOCUS21227</name>
</gene>
<dbReference type="SUPFAM" id="SSF51206">
    <property type="entry name" value="cAMP-binding domain-like"/>
    <property type="match status" value="2"/>
</dbReference>
<sequence>MAPPSSETAQEKLAKKCKHLRKLRAIVKLIMANLFWLADIDEKLGDNVMKNIQMLTRKKVKKSALTGQEKAILCKPKEERTEEEKALLARSIGGLKCFKKYPPEVKSQLAACTYFVSYGPGRPIVKQDHPPSAMYFILSGEAAVTVKHYDKILKEYITEDVGYMYQGTMFGEVALLHGVVRLATITTTTPCELLMIKKEDFDRVLKETVLKSWEAISRVMNKLSYFKNWDNLTKRECAIIARTKSFGAGETVLGDDIGLRKWVYFITKGSCHIIEHLMLKVYEWRGLKTYSLITYDDEDFEEDDDGGTVSQIFNKYNIGGKDTAADKRHVAKKTSDDFVLGGMSKDSKTQKAAKDWKVEHHFIKVCDLGDGACFNIGEPIKRRRVVAKTPTTVLLIPRYWVMRNNKDNIWNRVQQFLTKHIPDSEEIFRHFLEAKKFKKYSKSLIRDLLAERKVANENSIHNVPYSIRLKEGVDVEYFNF</sequence>
<dbReference type="Proteomes" id="UP000410492">
    <property type="component" value="Unassembled WGS sequence"/>
</dbReference>
<dbReference type="InterPro" id="IPR014710">
    <property type="entry name" value="RmlC-like_jellyroll"/>
</dbReference>